<protein>
    <submittedName>
        <fullName evidence="1">DUF4249 family protein</fullName>
    </submittedName>
</protein>
<accession>A0A7V5H358</accession>
<reference evidence="1" key="1">
    <citation type="journal article" date="2020" name="mSystems">
        <title>Genome- and Community-Level Interaction Insights into Carbon Utilization and Element Cycling Functions of Hydrothermarchaeota in Hydrothermal Sediment.</title>
        <authorList>
            <person name="Zhou Z."/>
            <person name="Liu Y."/>
            <person name="Xu W."/>
            <person name="Pan J."/>
            <person name="Luo Z.H."/>
            <person name="Li M."/>
        </authorList>
    </citation>
    <scope>NUCLEOTIDE SEQUENCE [LARGE SCALE GENOMIC DNA]</scope>
    <source>
        <strain evidence="1">HyVt-76</strain>
    </source>
</reference>
<sequence length="291" mass="32999">MTNNLIKTVLILPFLMLLLCCQGTNDYVEYEKQIFLFAYLKGNHYLTRDQAVWLSYSQPLFEKYDARQAAISGANIVLTDSTTAESWSLSEDSTRKGFYFNKQILIKPRHTYQIHITIGDNIVTASTKVPPILEINTSLNEKVKNHVEIDSIRSRYPLILGCSKPDQLILIDLFCLESYNNAEYINPFGDQKYPKDEEEYDGGVDGQPRHIRAIAPLNALTSLGASNQYVIDWYSALIAFYGNYRLSIYALDENYNQFISAENPVYSGGVKGGLGVFASMTGKQYLLFVEK</sequence>
<organism evidence="1">
    <name type="scientific">Caldithrix abyssi</name>
    <dbReference type="NCBI Taxonomy" id="187145"/>
    <lineage>
        <taxon>Bacteria</taxon>
        <taxon>Pseudomonadati</taxon>
        <taxon>Calditrichota</taxon>
        <taxon>Calditrichia</taxon>
        <taxon>Calditrichales</taxon>
        <taxon>Calditrichaceae</taxon>
        <taxon>Caldithrix</taxon>
    </lineage>
</organism>
<comment type="caution">
    <text evidence="1">The sequence shown here is derived from an EMBL/GenBank/DDBJ whole genome shotgun (WGS) entry which is preliminary data.</text>
</comment>
<proteinExistence type="predicted"/>
<dbReference type="AlphaFoldDB" id="A0A7V5H358"/>
<dbReference type="Proteomes" id="UP000886111">
    <property type="component" value="Unassembled WGS sequence"/>
</dbReference>
<dbReference type="EMBL" id="DRTD01000293">
    <property type="protein sequence ID" value="HHE54915.1"/>
    <property type="molecule type" value="Genomic_DNA"/>
</dbReference>
<dbReference type="Pfam" id="PF14054">
    <property type="entry name" value="DUF4249"/>
    <property type="match status" value="1"/>
</dbReference>
<gene>
    <name evidence="1" type="ORF">ENL21_03975</name>
</gene>
<dbReference type="InterPro" id="IPR025345">
    <property type="entry name" value="DUF4249"/>
</dbReference>
<name>A0A7V5H358_CALAY</name>
<evidence type="ECO:0000313" key="1">
    <source>
        <dbReference type="EMBL" id="HHE54915.1"/>
    </source>
</evidence>